<dbReference type="InterPro" id="IPR038096">
    <property type="entry name" value="TEA/ATTS_sf"/>
</dbReference>
<keyword evidence="3" id="KW-0805">Transcription regulation</keyword>
<feature type="compositionally biased region" description="Low complexity" evidence="7">
    <location>
        <begin position="36"/>
        <end position="47"/>
    </location>
</feature>
<proteinExistence type="inferred from homology"/>
<feature type="compositionally biased region" description="Polar residues" evidence="7">
    <location>
        <begin position="885"/>
        <end position="900"/>
    </location>
</feature>
<dbReference type="InterPro" id="IPR000818">
    <property type="entry name" value="TEA/ATTS_dom"/>
</dbReference>
<dbReference type="PANTHER" id="PTHR11834">
    <property type="entry name" value="TRANSCRIPTIONAL ENHANCER FACTOR TEF RELATED"/>
    <property type="match status" value="1"/>
</dbReference>
<accession>A0AAV5GEX4</accession>
<feature type="region of interest" description="Disordered" evidence="7">
    <location>
        <begin position="1"/>
        <end position="52"/>
    </location>
</feature>
<dbReference type="Gene3D" id="6.10.20.40">
    <property type="entry name" value="TEA/ATTS domain"/>
    <property type="match status" value="1"/>
</dbReference>
<dbReference type="GO" id="GO:0005667">
    <property type="term" value="C:transcription regulator complex"/>
    <property type="evidence" value="ECO:0007669"/>
    <property type="project" value="TreeGrafter"/>
</dbReference>
<feature type="DNA-binding region" description="TEA" evidence="6">
    <location>
        <begin position="129"/>
        <end position="203"/>
    </location>
</feature>
<dbReference type="PANTHER" id="PTHR11834:SF0">
    <property type="entry name" value="PROTEIN SCALLOPED"/>
    <property type="match status" value="1"/>
</dbReference>
<feature type="compositionally biased region" description="Low complexity" evidence="7">
    <location>
        <begin position="870"/>
        <end position="884"/>
    </location>
</feature>
<dbReference type="AlphaFoldDB" id="A0AAV5GEX4"/>
<dbReference type="EMBL" id="BQKY01000003">
    <property type="protein sequence ID" value="GJN88439.1"/>
    <property type="molecule type" value="Genomic_DNA"/>
</dbReference>
<keyword evidence="10" id="KW-1185">Reference proteome</keyword>
<keyword evidence="4" id="KW-0804">Transcription</keyword>
<name>A0AAV5GEX4_9BASI</name>
<evidence type="ECO:0000256" key="5">
    <source>
        <dbReference type="ARBA" id="ARBA00023242"/>
    </source>
</evidence>
<dbReference type="PROSITE" id="PS00554">
    <property type="entry name" value="TEA_1"/>
    <property type="match status" value="1"/>
</dbReference>
<comment type="subcellular location">
    <subcellularLocation>
        <location evidence="1">Nucleus</location>
    </subcellularLocation>
</comment>
<dbReference type="InterPro" id="IPR050937">
    <property type="entry name" value="TEC1_TEAD_TF"/>
</dbReference>
<evidence type="ECO:0000313" key="10">
    <source>
        <dbReference type="Proteomes" id="UP001342314"/>
    </source>
</evidence>
<evidence type="ECO:0000259" key="8">
    <source>
        <dbReference type="PROSITE" id="PS51088"/>
    </source>
</evidence>
<keyword evidence="5" id="KW-0539">Nucleus</keyword>
<feature type="region of interest" description="Disordered" evidence="7">
    <location>
        <begin position="436"/>
        <end position="456"/>
    </location>
</feature>
<feature type="domain" description="TEA" evidence="8">
    <location>
        <begin position="129"/>
        <end position="203"/>
    </location>
</feature>
<dbReference type="Proteomes" id="UP001342314">
    <property type="component" value="Unassembled WGS sequence"/>
</dbReference>
<feature type="region of interest" description="Disordered" evidence="7">
    <location>
        <begin position="870"/>
        <end position="914"/>
    </location>
</feature>
<dbReference type="GO" id="GO:0000981">
    <property type="term" value="F:DNA-binding transcription factor activity, RNA polymerase II-specific"/>
    <property type="evidence" value="ECO:0007669"/>
    <property type="project" value="TreeGrafter"/>
</dbReference>
<feature type="compositionally biased region" description="Low complexity" evidence="7">
    <location>
        <begin position="442"/>
        <end position="456"/>
    </location>
</feature>
<gene>
    <name evidence="9" type="ORF">Rhopal_001405-T1</name>
</gene>
<feature type="region of interest" description="Disordered" evidence="7">
    <location>
        <begin position="485"/>
        <end position="507"/>
    </location>
</feature>
<evidence type="ECO:0000256" key="6">
    <source>
        <dbReference type="PROSITE-ProRule" id="PRU00505"/>
    </source>
</evidence>
<evidence type="ECO:0000256" key="3">
    <source>
        <dbReference type="ARBA" id="ARBA00023015"/>
    </source>
</evidence>
<comment type="caution">
    <text evidence="9">The sequence shown here is derived from an EMBL/GenBank/DDBJ whole genome shotgun (WGS) entry which is preliminary data.</text>
</comment>
<comment type="similarity">
    <text evidence="2">Belongs to the TEC1 family.</text>
</comment>
<organism evidence="9 10">
    <name type="scientific">Rhodotorula paludigena</name>
    <dbReference type="NCBI Taxonomy" id="86838"/>
    <lineage>
        <taxon>Eukaryota</taxon>
        <taxon>Fungi</taxon>
        <taxon>Dikarya</taxon>
        <taxon>Basidiomycota</taxon>
        <taxon>Pucciniomycotina</taxon>
        <taxon>Microbotryomycetes</taxon>
        <taxon>Sporidiobolales</taxon>
        <taxon>Sporidiobolaceae</taxon>
        <taxon>Rhodotorula</taxon>
    </lineage>
</organism>
<dbReference type="PROSITE" id="PS51088">
    <property type="entry name" value="TEA_2"/>
    <property type="match status" value="1"/>
</dbReference>
<protein>
    <recommendedName>
        <fullName evidence="8">TEA domain-containing protein</fullName>
    </recommendedName>
</protein>
<dbReference type="Pfam" id="PF01285">
    <property type="entry name" value="TEA"/>
    <property type="match status" value="1"/>
</dbReference>
<dbReference type="PRINTS" id="PR00065">
    <property type="entry name" value="TEADOMAIN"/>
</dbReference>
<evidence type="ECO:0000256" key="1">
    <source>
        <dbReference type="ARBA" id="ARBA00004123"/>
    </source>
</evidence>
<sequence length="932" mass="98216">MSGSTGSPPAFATPASQGMIRKRTLQDAQPSSPHMQLAQSPASSSSPVAYGFNFDSSPRNNGLLSSPASIYSSPMSRSASAQSVFSPFSQTLHTSPLAKVGAAGAESASSVRPNMKRRRTFAEGASPGELPCSPVKAESVSPVMAAPLRLLPRLGRKKLIIDGKACGRNELIGGYIKRVTGKERTRKQVSSHIQVLKSNMKDNQAFMDLVSEPDEGDDRFEGNNAALFFGPSSRYARLEAFAPSPQVLVTPKIDITAAHNLPPLPSQGSSDLALSSPFVIHPAHGVATPTTQLANAFQDMSVMPPPLPPSCPFVPANLCMWAAPDASGTRQQGHIFARLGSESVPSGHVLLEDLPNSARRYPMLASMIDHQPCNFMHVKLRMYIPTTGGSAGLEPELNAQLRLLALQRLDLYVLTSIHCHGDQIIQFLEPLAEPAPIDDGSHGSSASSSSRTTSPIGRSFRHKYAYEVPFAAAYWTHYLGSPDAAQRSSSTSPSRRSSSGGPASPFARSGKARFDLANTLSMCSVLQEFIVVRDESAPLPTPEHGVSLRGSDIGDAVLVVAYDLEVCETAHRGSAELSYLTTRTSVADAPRHEVVLSYPSPTLAPPAAPPMLRSATSPAHIAFGAGHEPQQGSMLPPPPRRAISRLPSASRVPLQEAHKPNLSLHIPPPDQFVRRGSASSLAPLGPTPSPGGRFLNGPVTPWGQIAHTPNAPPPVLPPGAEDAAQRERLEHIWLQQASNEWEQHSPALMGLSSAPSSTIPMDALPIPPAQDPYAADLTALAPSPVDLDGIFDVCIVPSAYEPAGAPAASQALNALTASAAALPTPTFASFPVPSHDAGLALDMYHVPPFATDSSLTASAGMPAGGLVPMSVSSSSNGSTASSASLQTPLEQVPSRPQQRSGGDPVKGRKMSLSRKAEQDYFSSLLGATTKYS</sequence>
<reference evidence="9 10" key="1">
    <citation type="submission" date="2021-12" db="EMBL/GenBank/DDBJ databases">
        <title>High titer production of polyol ester of fatty acids by Rhodotorula paludigena BS15 towards product separation-free biomass refinery.</title>
        <authorList>
            <person name="Mano J."/>
            <person name="Ono H."/>
            <person name="Tanaka T."/>
            <person name="Naito K."/>
            <person name="Sushida H."/>
            <person name="Ike M."/>
            <person name="Tokuyasu K."/>
            <person name="Kitaoka M."/>
        </authorList>
    </citation>
    <scope>NUCLEOTIDE SEQUENCE [LARGE SCALE GENOMIC DNA]</scope>
    <source>
        <strain evidence="9 10">BS15</strain>
    </source>
</reference>
<evidence type="ECO:0000256" key="7">
    <source>
        <dbReference type="SAM" id="MobiDB-lite"/>
    </source>
</evidence>
<dbReference type="GO" id="GO:0000978">
    <property type="term" value="F:RNA polymerase II cis-regulatory region sequence-specific DNA binding"/>
    <property type="evidence" value="ECO:0007669"/>
    <property type="project" value="TreeGrafter"/>
</dbReference>
<evidence type="ECO:0000256" key="4">
    <source>
        <dbReference type="ARBA" id="ARBA00023163"/>
    </source>
</evidence>
<evidence type="ECO:0000256" key="2">
    <source>
        <dbReference type="ARBA" id="ARBA00008421"/>
    </source>
</evidence>
<evidence type="ECO:0000313" key="9">
    <source>
        <dbReference type="EMBL" id="GJN88439.1"/>
    </source>
</evidence>
<dbReference type="GO" id="GO:0005634">
    <property type="term" value="C:nucleus"/>
    <property type="evidence" value="ECO:0007669"/>
    <property type="project" value="UniProtKB-SubCell"/>
</dbReference>
<dbReference type="SMART" id="SM00426">
    <property type="entry name" value="TEA"/>
    <property type="match status" value="1"/>
</dbReference>